<dbReference type="EMBL" id="AAXW01000027">
    <property type="protein sequence ID" value="EAZ90287.1"/>
    <property type="molecule type" value="Genomic_DNA"/>
</dbReference>
<evidence type="ECO:0000313" key="2">
    <source>
        <dbReference type="Proteomes" id="UP000003781"/>
    </source>
</evidence>
<organism evidence="1 2">
    <name type="scientific">Crocosphaera chwakensis CCY0110</name>
    <dbReference type="NCBI Taxonomy" id="391612"/>
    <lineage>
        <taxon>Bacteria</taxon>
        <taxon>Bacillati</taxon>
        <taxon>Cyanobacteriota</taxon>
        <taxon>Cyanophyceae</taxon>
        <taxon>Oscillatoriophycideae</taxon>
        <taxon>Chroococcales</taxon>
        <taxon>Aphanothecaceae</taxon>
        <taxon>Crocosphaera</taxon>
        <taxon>Crocosphaera chwakensis</taxon>
    </lineage>
</organism>
<proteinExistence type="predicted"/>
<reference evidence="1 2" key="1">
    <citation type="submission" date="2007-03" db="EMBL/GenBank/DDBJ databases">
        <authorList>
            <person name="Stal L."/>
            <person name="Ferriera S."/>
            <person name="Johnson J."/>
            <person name="Kravitz S."/>
            <person name="Beeson K."/>
            <person name="Sutton G."/>
            <person name="Rogers Y.-H."/>
            <person name="Friedman R."/>
            <person name="Frazier M."/>
            <person name="Venter J.C."/>
        </authorList>
    </citation>
    <scope>NUCLEOTIDE SEQUENCE [LARGE SCALE GENOMIC DNA]</scope>
    <source>
        <strain evidence="1 2">CCY0110</strain>
    </source>
</reference>
<name>A3ITA2_9CHRO</name>
<dbReference type="Proteomes" id="UP000003781">
    <property type="component" value="Unassembled WGS sequence"/>
</dbReference>
<evidence type="ECO:0000313" key="1">
    <source>
        <dbReference type="EMBL" id="EAZ90287.1"/>
    </source>
</evidence>
<gene>
    <name evidence="1" type="ORF">CY0110_04161</name>
</gene>
<dbReference type="AlphaFoldDB" id="A3ITA2"/>
<protein>
    <submittedName>
        <fullName evidence="1">Uncharacterized protein</fullName>
    </submittedName>
</protein>
<keyword evidence="2" id="KW-1185">Reference proteome</keyword>
<comment type="caution">
    <text evidence="1">The sequence shown here is derived from an EMBL/GenBank/DDBJ whole genome shotgun (WGS) entry which is preliminary data.</text>
</comment>
<sequence length="32" mass="3449">MNVALKVAENDGIEYLGNAEGLEAILRMATIE</sequence>
<accession>A3ITA2</accession>